<accession>A0A9I9DZR7</accession>
<dbReference type="InterPro" id="IPR027944">
    <property type="entry name" value="SEO_C"/>
</dbReference>
<organism evidence="3">
    <name type="scientific">Cucumis melo</name>
    <name type="common">Muskmelon</name>
    <dbReference type="NCBI Taxonomy" id="3656"/>
    <lineage>
        <taxon>Eukaryota</taxon>
        <taxon>Viridiplantae</taxon>
        <taxon>Streptophyta</taxon>
        <taxon>Embryophyta</taxon>
        <taxon>Tracheophyta</taxon>
        <taxon>Spermatophyta</taxon>
        <taxon>Magnoliopsida</taxon>
        <taxon>eudicotyledons</taxon>
        <taxon>Gunneridae</taxon>
        <taxon>Pentapetalae</taxon>
        <taxon>rosids</taxon>
        <taxon>fabids</taxon>
        <taxon>Cucurbitales</taxon>
        <taxon>Cucurbitaceae</taxon>
        <taxon>Benincaseae</taxon>
        <taxon>Cucumis</taxon>
    </lineage>
</organism>
<dbReference type="InterPro" id="IPR027942">
    <property type="entry name" value="SEO_N"/>
</dbReference>
<protein>
    <recommendedName>
        <fullName evidence="4">Protein SIEVE ELEMENT OCCLUSION B-like</fullName>
    </recommendedName>
</protein>
<feature type="domain" description="Sieve element occlusion N-terminal" evidence="1">
    <location>
        <begin position="47"/>
        <end position="316"/>
    </location>
</feature>
<evidence type="ECO:0000259" key="2">
    <source>
        <dbReference type="Pfam" id="PF14577"/>
    </source>
</evidence>
<evidence type="ECO:0000259" key="1">
    <source>
        <dbReference type="Pfam" id="PF14576"/>
    </source>
</evidence>
<dbReference type="AlphaFoldDB" id="A0A9I9DZR7"/>
<proteinExistence type="predicted"/>
<reference evidence="3" key="1">
    <citation type="submission" date="2023-03" db="UniProtKB">
        <authorList>
            <consortium name="EnsemblPlants"/>
        </authorList>
    </citation>
    <scope>IDENTIFICATION</scope>
</reference>
<dbReference type="EnsemblPlants" id="MELO3C026773.2.1">
    <property type="protein sequence ID" value="MELO3C026773.2.1"/>
    <property type="gene ID" value="MELO3C026773.2"/>
</dbReference>
<sequence length="707" mass="82016">GTTKFLFSSLSLSLYKTIKKTFQFLIFCTETMSLSATKDDQSLRHYSDETVTSHIYTKHREDDRIKLDVDNYIALVESIIITADRITETVSQGNEGRLIFSDEFSKVNAVDPPLCTLHHVSTQLSCKAPGIEKAHETTLEILDILVSYPWEAKAVLTLTAFATEYGDIWHLNHYSLLDPLAKSLAMIKRVPLLKKQLDSIRYRQLLLTPNSLIYSCLKAMKNVSELKNNFSTYDIKELSELSSVLRQIPLVVYWIIHIIVASKTEISSYMNETEGQSQKYMNELSEKINSILFTLDNHLKIIEAKREEIELYKWLVDHIDNFPTEITLVVPKLIEGKFDAKPFIDGSTKLQVSIEDGLRDKNVILVISGLDISEDDIRALHSIYDEVKKEDKYKIVWIPVITVETQDEEEKARKKYEYVSSLMKWYIVPYTSKIAGWRYLEENWQLRQDPLVVVMNSKSRVEFNNAIHLIRVWGIDAFPFTNGRTNALLAKNWPESTLFKFIDQPRLMNWVNQDRNIIFYGGKDPNWIQQFEERIEEIKNDPYIKERRNTFEIIRVGQKLKEDSNDITLTARFWLTQWGYFVIKSQLKGSSATETTEDILRLISYENENGWAIVAVGSAPLLVGRGNLIMGVLQDFNKWKRSMNMKIFPDAFRDYFNELNLKFHTCERMTLPGFSGWIPMIVNCPECPRFMETGISFKCNHGRPELS</sequence>
<dbReference type="Pfam" id="PF14576">
    <property type="entry name" value="SEO_N"/>
    <property type="match status" value="1"/>
</dbReference>
<evidence type="ECO:0000313" key="3">
    <source>
        <dbReference type="EnsemblPlants" id="MELO3C026773.2.1"/>
    </source>
</evidence>
<dbReference type="GO" id="GO:0010088">
    <property type="term" value="P:phloem development"/>
    <property type="evidence" value="ECO:0007669"/>
    <property type="project" value="InterPro"/>
</dbReference>
<dbReference type="Pfam" id="PF14577">
    <property type="entry name" value="SEO_C"/>
    <property type="match status" value="1"/>
</dbReference>
<dbReference type="Gramene" id="MELO3C026773.2.1">
    <property type="protein sequence ID" value="MELO3C026773.2.1"/>
    <property type="gene ID" value="MELO3C026773.2"/>
</dbReference>
<dbReference type="InterPro" id="IPR039299">
    <property type="entry name" value="SEOA"/>
</dbReference>
<dbReference type="PANTHER" id="PTHR33232">
    <property type="entry name" value="PROTEIN SIEVE ELEMENT OCCLUSION B-LIKE"/>
    <property type="match status" value="1"/>
</dbReference>
<evidence type="ECO:0008006" key="4">
    <source>
        <dbReference type="Google" id="ProtNLM"/>
    </source>
</evidence>
<feature type="domain" description="Sieve element occlusion C-terminal" evidence="2">
    <location>
        <begin position="498"/>
        <end position="701"/>
    </location>
</feature>
<dbReference type="PANTHER" id="PTHR33232:SF18">
    <property type="entry name" value="PROTEIN SIEVE ELEMENT OCCLUSION B-LIKE"/>
    <property type="match status" value="1"/>
</dbReference>
<name>A0A9I9DZR7_CUCME</name>